<dbReference type="KEGG" id="osu:NT6N_22940"/>
<dbReference type="AlphaFoldDB" id="A0AAT9FMM2"/>
<evidence type="ECO:0000313" key="2">
    <source>
        <dbReference type="EMBL" id="BDS07254.1"/>
    </source>
</evidence>
<evidence type="ECO:0008006" key="3">
    <source>
        <dbReference type="Google" id="ProtNLM"/>
    </source>
</evidence>
<sequence length="66" mass="6896">MKNSCYLIVLTIASLAFGSCNTFIGMGRDIQGVGRSMQNKGYSGDWNGAAQPDPSNPYGVPAAPAQ</sequence>
<proteinExistence type="predicted"/>
<protein>
    <recommendedName>
        <fullName evidence="3">Entericidin</fullName>
    </recommendedName>
</protein>
<evidence type="ECO:0000256" key="1">
    <source>
        <dbReference type="SAM" id="MobiDB-lite"/>
    </source>
</evidence>
<dbReference type="PROSITE" id="PS51257">
    <property type="entry name" value="PROKAR_LIPOPROTEIN"/>
    <property type="match status" value="1"/>
</dbReference>
<gene>
    <name evidence="2" type="ORF">NT6N_22940</name>
</gene>
<feature type="region of interest" description="Disordered" evidence="1">
    <location>
        <begin position="41"/>
        <end position="66"/>
    </location>
</feature>
<accession>A0AAT9FMM2</accession>
<name>A0AAT9FMM2_9BACT</name>
<organism evidence="2">
    <name type="scientific">Oceaniferula spumae</name>
    <dbReference type="NCBI Taxonomy" id="2979115"/>
    <lineage>
        <taxon>Bacteria</taxon>
        <taxon>Pseudomonadati</taxon>
        <taxon>Verrucomicrobiota</taxon>
        <taxon>Verrucomicrobiia</taxon>
        <taxon>Verrucomicrobiales</taxon>
        <taxon>Verrucomicrobiaceae</taxon>
        <taxon>Oceaniferula</taxon>
    </lineage>
</organism>
<dbReference type="EMBL" id="AP026866">
    <property type="protein sequence ID" value="BDS07254.1"/>
    <property type="molecule type" value="Genomic_DNA"/>
</dbReference>
<reference evidence="2" key="1">
    <citation type="submission" date="2024-07" db="EMBL/GenBank/DDBJ databases">
        <title>Complete genome sequence of Verrucomicrobiaceae bacterium NT6N.</title>
        <authorList>
            <person name="Huang C."/>
            <person name="Takami H."/>
            <person name="Hamasaki K."/>
        </authorList>
    </citation>
    <scope>NUCLEOTIDE SEQUENCE</scope>
    <source>
        <strain evidence="2">NT6N</strain>
    </source>
</reference>